<keyword evidence="7" id="KW-1185">Reference proteome</keyword>
<organism evidence="6 7">
    <name type="scientific">Escallonia rubra</name>
    <dbReference type="NCBI Taxonomy" id="112253"/>
    <lineage>
        <taxon>Eukaryota</taxon>
        <taxon>Viridiplantae</taxon>
        <taxon>Streptophyta</taxon>
        <taxon>Embryophyta</taxon>
        <taxon>Tracheophyta</taxon>
        <taxon>Spermatophyta</taxon>
        <taxon>Magnoliopsida</taxon>
        <taxon>eudicotyledons</taxon>
        <taxon>Gunneridae</taxon>
        <taxon>Pentapetalae</taxon>
        <taxon>asterids</taxon>
        <taxon>campanulids</taxon>
        <taxon>Escalloniales</taxon>
        <taxon>Escalloniaceae</taxon>
        <taxon>Escallonia</taxon>
    </lineage>
</organism>
<gene>
    <name evidence="6" type="ORF">RJ640_020550</name>
</gene>
<evidence type="ECO:0000256" key="4">
    <source>
        <dbReference type="SAM" id="MobiDB-lite"/>
    </source>
</evidence>
<evidence type="ECO:0000256" key="3">
    <source>
        <dbReference type="RuleBase" id="RU003616"/>
    </source>
</evidence>
<keyword evidence="1" id="KW-0346">Stress response</keyword>
<dbReference type="InterPro" id="IPR031107">
    <property type="entry name" value="Small_HSP"/>
</dbReference>
<dbReference type="SUPFAM" id="SSF49764">
    <property type="entry name" value="HSP20-like chaperones"/>
    <property type="match status" value="1"/>
</dbReference>
<evidence type="ECO:0000256" key="2">
    <source>
        <dbReference type="PROSITE-ProRule" id="PRU00285"/>
    </source>
</evidence>
<evidence type="ECO:0000259" key="5">
    <source>
        <dbReference type="PROSITE" id="PS01031"/>
    </source>
</evidence>
<dbReference type="Proteomes" id="UP001187471">
    <property type="component" value="Unassembled WGS sequence"/>
</dbReference>
<dbReference type="Pfam" id="PF00011">
    <property type="entry name" value="HSP20"/>
    <property type="match status" value="1"/>
</dbReference>
<dbReference type="PANTHER" id="PTHR11527">
    <property type="entry name" value="HEAT-SHOCK PROTEIN 20 FAMILY MEMBER"/>
    <property type="match status" value="1"/>
</dbReference>
<dbReference type="PROSITE" id="PS01031">
    <property type="entry name" value="SHSP"/>
    <property type="match status" value="1"/>
</dbReference>
<dbReference type="AlphaFoldDB" id="A0AA88RII1"/>
<feature type="region of interest" description="Disordered" evidence="4">
    <location>
        <begin position="70"/>
        <end position="90"/>
    </location>
</feature>
<proteinExistence type="inferred from homology"/>
<feature type="domain" description="SHSP" evidence="5">
    <location>
        <begin position="23"/>
        <end position="90"/>
    </location>
</feature>
<dbReference type="Gene3D" id="2.60.40.790">
    <property type="match status" value="1"/>
</dbReference>
<reference evidence="6" key="1">
    <citation type="submission" date="2022-12" db="EMBL/GenBank/DDBJ databases">
        <title>Draft genome assemblies for two species of Escallonia (Escalloniales).</title>
        <authorList>
            <person name="Chanderbali A."/>
            <person name="Dervinis C."/>
            <person name="Anghel I."/>
            <person name="Soltis D."/>
            <person name="Soltis P."/>
            <person name="Zapata F."/>
        </authorList>
    </citation>
    <scope>NUCLEOTIDE SEQUENCE</scope>
    <source>
        <strain evidence="6">UCBG92.1500</strain>
        <tissue evidence="6">Leaf</tissue>
    </source>
</reference>
<evidence type="ECO:0000313" key="6">
    <source>
        <dbReference type="EMBL" id="KAK2990349.1"/>
    </source>
</evidence>
<protein>
    <recommendedName>
        <fullName evidence="5">SHSP domain-containing protein</fullName>
    </recommendedName>
</protein>
<comment type="similarity">
    <text evidence="2 3">Belongs to the small heat shock protein (HSP20) family.</text>
</comment>
<dbReference type="EMBL" id="JAVXUO010000656">
    <property type="protein sequence ID" value="KAK2990349.1"/>
    <property type="molecule type" value="Genomic_DNA"/>
</dbReference>
<dbReference type="InterPro" id="IPR008978">
    <property type="entry name" value="HSP20-like_chaperone"/>
</dbReference>
<dbReference type="InterPro" id="IPR002068">
    <property type="entry name" value="A-crystallin/Hsp20_dom"/>
</dbReference>
<accession>A0AA88RII1</accession>
<sequence>MALITSSFFGGRRSNIFDPFSLDTTSVANTRIDRKETSEEHVFKEDLPGLKKEEVKVEVEEGRVLQISGERNKEKEEKHLLFRREEDGRN</sequence>
<evidence type="ECO:0000313" key="7">
    <source>
        <dbReference type="Proteomes" id="UP001187471"/>
    </source>
</evidence>
<evidence type="ECO:0000256" key="1">
    <source>
        <dbReference type="ARBA" id="ARBA00023016"/>
    </source>
</evidence>
<name>A0AA88RII1_9ASTE</name>
<comment type="caution">
    <text evidence="6">The sequence shown here is derived from an EMBL/GenBank/DDBJ whole genome shotgun (WGS) entry which is preliminary data.</text>
</comment>